<dbReference type="EMBL" id="MCRJ01000011">
    <property type="protein sequence ID" value="ODN71896.1"/>
    <property type="molecule type" value="Genomic_DNA"/>
</dbReference>
<accession>A0A1E3H7Z0</accession>
<dbReference type="Gene3D" id="2.40.110.10">
    <property type="entry name" value="Butyryl-CoA Dehydrogenase, subunit A, domain 2"/>
    <property type="match status" value="1"/>
</dbReference>
<comment type="similarity">
    <text evidence="2">Belongs to the acyl-CoA dehydrogenase family.</text>
</comment>
<evidence type="ECO:0000256" key="3">
    <source>
        <dbReference type="ARBA" id="ARBA00022630"/>
    </source>
</evidence>
<dbReference type="AlphaFoldDB" id="A0A1E3H7Z0"/>
<evidence type="ECO:0000256" key="2">
    <source>
        <dbReference type="ARBA" id="ARBA00009347"/>
    </source>
</evidence>
<feature type="domain" description="Acyl-CoA dehydrogenase/oxidase C-terminal" evidence="6">
    <location>
        <begin position="223"/>
        <end position="345"/>
    </location>
</feature>
<dbReference type="GO" id="GO:0050660">
    <property type="term" value="F:flavin adenine dinucleotide binding"/>
    <property type="evidence" value="ECO:0007669"/>
    <property type="project" value="InterPro"/>
</dbReference>
<dbReference type="InterPro" id="IPR036250">
    <property type="entry name" value="AcylCo_DH-like_C"/>
</dbReference>
<keyword evidence="9" id="KW-1185">Reference proteome</keyword>
<comment type="cofactor">
    <cofactor evidence="1">
        <name>FAD</name>
        <dbReference type="ChEBI" id="CHEBI:57692"/>
    </cofactor>
</comment>
<keyword evidence="5" id="KW-0560">Oxidoreductase</keyword>
<dbReference type="Proteomes" id="UP000094622">
    <property type="component" value="Unassembled WGS sequence"/>
</dbReference>
<protein>
    <recommendedName>
        <fullName evidence="10">Acyl-CoA dehydrogenase</fullName>
    </recommendedName>
</protein>
<dbReference type="InterPro" id="IPR046373">
    <property type="entry name" value="Acyl-CoA_Oxase/DH_mid-dom_sf"/>
</dbReference>
<sequence length="376" mass="40497">MLEVDDRRIATLSFRRQMRAVADHGAALDADDSFPDEEISDLAAVGVLAAPFADAAEGRRAPEPDDLMEALRAVGHASQPLGRLFEGHVNAAALIGRYGTADQQARALHEARDGALFGVWNTEGADGLRLVRRGDRLELAGRKIFASGAGHVARPLVTARDEAGRLLMVLPRLDDAPRADLSGWTAHGMRASASGSYSFNGLPVAADDILGGDDDYHRQPHFSAGAWRFCAVQLGGIERLVDEARAALRSRGRGDDPHQRARMGEAMIAAETARLWVERAARIAEADASDDGGDDSGMAAIAYVNLARCAVERCGLQVMELVQRSIGLAAFLRPHPVERLCRDLATYLRQPAPDRALCEAAGYGLGETQPLREIWP</sequence>
<evidence type="ECO:0000256" key="1">
    <source>
        <dbReference type="ARBA" id="ARBA00001974"/>
    </source>
</evidence>
<dbReference type="GO" id="GO:0003995">
    <property type="term" value="F:acyl-CoA dehydrogenase activity"/>
    <property type="evidence" value="ECO:0007669"/>
    <property type="project" value="TreeGrafter"/>
</dbReference>
<keyword evidence="3" id="KW-0285">Flavoprotein</keyword>
<evidence type="ECO:0000259" key="6">
    <source>
        <dbReference type="Pfam" id="PF00441"/>
    </source>
</evidence>
<comment type="caution">
    <text evidence="8">The sequence shown here is derived from an EMBL/GenBank/DDBJ whole genome shotgun (WGS) entry which is preliminary data.</text>
</comment>
<proteinExistence type="inferred from homology"/>
<dbReference type="InterPro" id="IPR013786">
    <property type="entry name" value="AcylCoA_DH/ox_N"/>
</dbReference>
<dbReference type="GO" id="GO:0005737">
    <property type="term" value="C:cytoplasm"/>
    <property type="evidence" value="ECO:0007669"/>
    <property type="project" value="TreeGrafter"/>
</dbReference>
<dbReference type="Pfam" id="PF00441">
    <property type="entry name" value="Acyl-CoA_dh_1"/>
    <property type="match status" value="1"/>
</dbReference>
<dbReference type="SUPFAM" id="SSF47203">
    <property type="entry name" value="Acyl-CoA dehydrogenase C-terminal domain-like"/>
    <property type="match status" value="1"/>
</dbReference>
<evidence type="ECO:0000313" key="8">
    <source>
        <dbReference type="EMBL" id="ODN71896.1"/>
    </source>
</evidence>
<dbReference type="InterPro" id="IPR037069">
    <property type="entry name" value="AcylCoA_DH/ox_N_sf"/>
</dbReference>
<feature type="domain" description="Acyl-CoA dehydrogenase/oxidase N-terminal" evidence="7">
    <location>
        <begin position="20"/>
        <end position="111"/>
    </location>
</feature>
<dbReference type="InterPro" id="IPR050741">
    <property type="entry name" value="Acyl-CoA_dehydrogenase"/>
</dbReference>
<reference evidence="8 9" key="1">
    <citation type="submission" date="2016-07" db="EMBL/GenBank/DDBJ databases">
        <title>Draft Genome Sequence of Methylobrevis pamukkalensis PK2.</title>
        <authorList>
            <person name="Vasilenko O.V."/>
            <person name="Doronina N.V."/>
            <person name="Shmareva M.N."/>
            <person name="Tarlachkov S.V."/>
            <person name="Mustakhimov I."/>
            <person name="Trotsenko Y.A."/>
        </authorList>
    </citation>
    <scope>NUCLEOTIDE SEQUENCE [LARGE SCALE GENOMIC DNA]</scope>
    <source>
        <strain evidence="8 9">PK2</strain>
    </source>
</reference>
<gene>
    <name evidence="8" type="ORF">A6302_00728</name>
</gene>
<dbReference type="PANTHER" id="PTHR48083">
    <property type="entry name" value="MEDIUM-CHAIN SPECIFIC ACYL-COA DEHYDROGENASE, MITOCHONDRIAL-RELATED"/>
    <property type="match status" value="1"/>
</dbReference>
<dbReference type="Gene3D" id="1.20.140.10">
    <property type="entry name" value="Butyryl-CoA Dehydrogenase, subunit A, domain 3"/>
    <property type="match status" value="1"/>
</dbReference>
<dbReference type="OrthoDB" id="2986495at2"/>
<dbReference type="PANTHER" id="PTHR48083:SF37">
    <property type="entry name" value="DEHYDROGENASE, PUTATIVE-RELATED"/>
    <property type="match status" value="1"/>
</dbReference>
<dbReference type="InterPro" id="IPR009075">
    <property type="entry name" value="AcylCo_DH/oxidase_C"/>
</dbReference>
<evidence type="ECO:0000256" key="5">
    <source>
        <dbReference type="ARBA" id="ARBA00023002"/>
    </source>
</evidence>
<dbReference type="InterPro" id="IPR009100">
    <property type="entry name" value="AcylCoA_DH/oxidase_NM_dom_sf"/>
</dbReference>
<dbReference type="Gene3D" id="1.10.540.10">
    <property type="entry name" value="Acyl-CoA dehydrogenase/oxidase, N-terminal domain"/>
    <property type="match status" value="1"/>
</dbReference>
<organism evidence="8 9">
    <name type="scientific">Methylobrevis pamukkalensis</name>
    <dbReference type="NCBI Taxonomy" id="1439726"/>
    <lineage>
        <taxon>Bacteria</taxon>
        <taxon>Pseudomonadati</taxon>
        <taxon>Pseudomonadota</taxon>
        <taxon>Alphaproteobacteria</taxon>
        <taxon>Hyphomicrobiales</taxon>
        <taxon>Pleomorphomonadaceae</taxon>
        <taxon>Methylobrevis</taxon>
    </lineage>
</organism>
<evidence type="ECO:0000313" key="9">
    <source>
        <dbReference type="Proteomes" id="UP000094622"/>
    </source>
</evidence>
<dbReference type="GO" id="GO:0033539">
    <property type="term" value="P:fatty acid beta-oxidation using acyl-CoA dehydrogenase"/>
    <property type="evidence" value="ECO:0007669"/>
    <property type="project" value="TreeGrafter"/>
</dbReference>
<dbReference type="SUPFAM" id="SSF56645">
    <property type="entry name" value="Acyl-CoA dehydrogenase NM domain-like"/>
    <property type="match status" value="1"/>
</dbReference>
<dbReference type="RefSeq" id="WP_069305845.1">
    <property type="nucleotide sequence ID" value="NZ_MCRJ01000011.1"/>
</dbReference>
<evidence type="ECO:0000256" key="4">
    <source>
        <dbReference type="ARBA" id="ARBA00022827"/>
    </source>
</evidence>
<evidence type="ECO:0000259" key="7">
    <source>
        <dbReference type="Pfam" id="PF02771"/>
    </source>
</evidence>
<dbReference type="Pfam" id="PF02771">
    <property type="entry name" value="Acyl-CoA_dh_N"/>
    <property type="match status" value="1"/>
</dbReference>
<keyword evidence="4" id="KW-0274">FAD</keyword>
<evidence type="ECO:0008006" key="10">
    <source>
        <dbReference type="Google" id="ProtNLM"/>
    </source>
</evidence>
<dbReference type="PATRIC" id="fig|1439726.3.peg.764"/>
<name>A0A1E3H7Z0_9HYPH</name>